<protein>
    <submittedName>
        <fullName evidence="2">Uncharacterized protein</fullName>
    </submittedName>
</protein>
<dbReference type="AlphaFoldDB" id="A0A0A9HKU3"/>
<organism evidence="2">
    <name type="scientific">Arundo donax</name>
    <name type="common">Giant reed</name>
    <name type="synonym">Donax arundinaceus</name>
    <dbReference type="NCBI Taxonomy" id="35708"/>
    <lineage>
        <taxon>Eukaryota</taxon>
        <taxon>Viridiplantae</taxon>
        <taxon>Streptophyta</taxon>
        <taxon>Embryophyta</taxon>
        <taxon>Tracheophyta</taxon>
        <taxon>Spermatophyta</taxon>
        <taxon>Magnoliopsida</taxon>
        <taxon>Liliopsida</taxon>
        <taxon>Poales</taxon>
        <taxon>Poaceae</taxon>
        <taxon>PACMAD clade</taxon>
        <taxon>Arundinoideae</taxon>
        <taxon>Arundineae</taxon>
        <taxon>Arundo</taxon>
    </lineage>
</organism>
<dbReference type="PANTHER" id="PTHR47165:SF3">
    <property type="entry name" value="RETROTRANSPOSON-LIKE PROTEIN"/>
    <property type="match status" value="1"/>
</dbReference>
<reference evidence="2" key="1">
    <citation type="submission" date="2014-09" db="EMBL/GenBank/DDBJ databases">
        <authorList>
            <person name="Magalhaes I.L.F."/>
            <person name="Oliveira U."/>
            <person name="Santos F.R."/>
            <person name="Vidigal T.H.D.A."/>
            <person name="Brescovit A.D."/>
            <person name="Santos A.J."/>
        </authorList>
    </citation>
    <scope>NUCLEOTIDE SEQUENCE</scope>
    <source>
        <tissue evidence="2">Shoot tissue taken approximately 20 cm above the soil surface</tissue>
    </source>
</reference>
<proteinExistence type="predicted"/>
<accession>A0A0A9HKU3</accession>
<name>A0A0A9HKU3_ARUDO</name>
<sequence length="150" mass="16737">MICFDMIAQRIIGKNVEALMRSVRRTEGTPPDLAAIICLKFGFNITITEQSFYKADKTYQINSITATFGRENAIPRLPTILHPGQSSNVREVDQNAEMLTPSKTLPLDQDTLQTPPPTLYINEAASQSDLLMDNKDTSDETETKKTVSDQ</sequence>
<dbReference type="PANTHER" id="PTHR47165">
    <property type="entry name" value="OS03G0429900 PROTEIN"/>
    <property type="match status" value="1"/>
</dbReference>
<evidence type="ECO:0000256" key="1">
    <source>
        <dbReference type="SAM" id="MobiDB-lite"/>
    </source>
</evidence>
<feature type="compositionally biased region" description="Basic and acidic residues" evidence="1">
    <location>
        <begin position="132"/>
        <end position="150"/>
    </location>
</feature>
<reference evidence="2" key="2">
    <citation type="journal article" date="2015" name="Data Brief">
        <title>Shoot transcriptome of the giant reed, Arundo donax.</title>
        <authorList>
            <person name="Barrero R.A."/>
            <person name="Guerrero F.D."/>
            <person name="Moolhuijzen P."/>
            <person name="Goolsby J.A."/>
            <person name="Tidwell J."/>
            <person name="Bellgard S.E."/>
            <person name="Bellgard M.I."/>
        </authorList>
    </citation>
    <scope>NUCLEOTIDE SEQUENCE</scope>
    <source>
        <tissue evidence="2">Shoot tissue taken approximately 20 cm above the soil surface</tissue>
    </source>
</reference>
<feature type="region of interest" description="Disordered" evidence="1">
    <location>
        <begin position="124"/>
        <end position="150"/>
    </location>
</feature>
<dbReference type="EMBL" id="GBRH01164398">
    <property type="protein sequence ID" value="JAE33498.1"/>
    <property type="molecule type" value="Transcribed_RNA"/>
</dbReference>
<evidence type="ECO:0000313" key="2">
    <source>
        <dbReference type="EMBL" id="JAE33498.1"/>
    </source>
</evidence>